<dbReference type="Proteomes" id="UP001500058">
    <property type="component" value="Unassembled WGS sequence"/>
</dbReference>
<reference evidence="3" key="1">
    <citation type="journal article" date="2019" name="Int. J. Syst. Evol. Microbiol.">
        <title>The Global Catalogue of Microorganisms (GCM) 10K type strain sequencing project: providing services to taxonomists for standard genome sequencing and annotation.</title>
        <authorList>
            <consortium name="The Broad Institute Genomics Platform"/>
            <consortium name="The Broad Institute Genome Sequencing Center for Infectious Disease"/>
            <person name="Wu L."/>
            <person name="Ma J."/>
        </authorList>
    </citation>
    <scope>NUCLEOTIDE SEQUENCE [LARGE SCALE GENOMIC DNA]</scope>
    <source>
        <strain evidence="3">JCM 6921</strain>
    </source>
</reference>
<protein>
    <submittedName>
        <fullName evidence="2">Uncharacterized protein</fullName>
    </submittedName>
</protein>
<dbReference type="EMBL" id="BAAATJ010000007">
    <property type="protein sequence ID" value="GAA2395141.1"/>
    <property type="molecule type" value="Genomic_DNA"/>
</dbReference>
<evidence type="ECO:0000313" key="2">
    <source>
        <dbReference type="EMBL" id="GAA2395141.1"/>
    </source>
</evidence>
<evidence type="ECO:0000256" key="1">
    <source>
        <dbReference type="SAM" id="MobiDB-lite"/>
    </source>
</evidence>
<gene>
    <name evidence="2" type="ORF">GCM10010420_20710</name>
</gene>
<feature type="region of interest" description="Disordered" evidence="1">
    <location>
        <begin position="1"/>
        <end position="46"/>
    </location>
</feature>
<evidence type="ECO:0000313" key="3">
    <source>
        <dbReference type="Proteomes" id="UP001500058"/>
    </source>
</evidence>
<name>A0ABP5V690_9ACTN</name>
<keyword evidence="3" id="KW-1185">Reference proteome</keyword>
<organism evidence="2 3">
    <name type="scientific">Streptomyces glaucosporus</name>
    <dbReference type="NCBI Taxonomy" id="284044"/>
    <lineage>
        <taxon>Bacteria</taxon>
        <taxon>Bacillati</taxon>
        <taxon>Actinomycetota</taxon>
        <taxon>Actinomycetes</taxon>
        <taxon>Kitasatosporales</taxon>
        <taxon>Streptomycetaceae</taxon>
        <taxon>Streptomyces</taxon>
    </lineage>
</organism>
<proteinExistence type="predicted"/>
<comment type="caution">
    <text evidence="2">The sequence shown here is derived from an EMBL/GenBank/DDBJ whole genome shotgun (WGS) entry which is preliminary data.</text>
</comment>
<accession>A0ABP5V690</accession>
<sequence>MRPTAGMSPDMPARLWSGRPDRMGPWAHFRTQLPRRPRAAPAGSPPPVPYRSSFSIWAATTDCGISGAAKSVRFIE</sequence>